<dbReference type="SUPFAM" id="SSF53448">
    <property type="entry name" value="Nucleotide-diphospho-sugar transferases"/>
    <property type="match status" value="1"/>
</dbReference>
<dbReference type="AlphaFoldDB" id="A0A0D8J779"/>
<evidence type="ECO:0000313" key="1">
    <source>
        <dbReference type="EMBL" id="KJF41663.1"/>
    </source>
</evidence>
<dbReference type="OrthoDB" id="9477at2"/>
<evidence type="ECO:0000313" key="2">
    <source>
        <dbReference type="Proteomes" id="UP000032544"/>
    </source>
</evidence>
<accession>A0A0D8J779</accession>
<dbReference type="STRING" id="1544798.LH29_23935"/>
<reference evidence="1 2" key="1">
    <citation type="submission" date="2014-09" db="EMBL/GenBank/DDBJ databases">
        <title>Draft Genome Sequence of Draconibacterium sp. JN14CK-3.</title>
        <authorList>
            <person name="Dong C."/>
            <person name="Lai Q."/>
            <person name="Shao Z."/>
        </authorList>
    </citation>
    <scope>NUCLEOTIDE SEQUENCE [LARGE SCALE GENOMIC DNA]</scope>
    <source>
        <strain evidence="1 2">JN14CK-3</strain>
    </source>
</reference>
<dbReference type="EMBL" id="JRHC01000010">
    <property type="protein sequence ID" value="KJF41663.1"/>
    <property type="molecule type" value="Genomic_DNA"/>
</dbReference>
<proteinExistence type="predicted"/>
<organism evidence="1 2">
    <name type="scientific">Draconibacterium sediminis</name>
    <dbReference type="NCBI Taxonomy" id="1544798"/>
    <lineage>
        <taxon>Bacteria</taxon>
        <taxon>Pseudomonadati</taxon>
        <taxon>Bacteroidota</taxon>
        <taxon>Bacteroidia</taxon>
        <taxon>Marinilabiliales</taxon>
        <taxon>Prolixibacteraceae</taxon>
        <taxon>Draconibacterium</taxon>
    </lineage>
</organism>
<protein>
    <submittedName>
        <fullName evidence="1">Glycosyl transferase</fullName>
    </submittedName>
</protein>
<keyword evidence="2" id="KW-1185">Reference proteome</keyword>
<keyword evidence="1" id="KW-0808">Transferase</keyword>
<dbReference type="PATRIC" id="fig|1544798.3.peg.2114"/>
<dbReference type="Gene3D" id="3.90.550.10">
    <property type="entry name" value="Spore Coat Polysaccharide Biosynthesis Protein SpsA, Chain A"/>
    <property type="match status" value="1"/>
</dbReference>
<gene>
    <name evidence="1" type="ORF">LH29_23935</name>
</gene>
<comment type="caution">
    <text evidence="1">The sequence shown here is derived from an EMBL/GenBank/DDBJ whole genome shotgun (WGS) entry which is preliminary data.</text>
</comment>
<sequence length="405" mass="47007">MGDFYQNGFVATLHNLRARPYEELEQKLEKFSKKRPIGLIIPSLYSELSRQALKDIVSILKGIPYISEIVIGLDRADDYQYKNALEFFAELPQHHRVLWNDGPRMQEFKKKLASKNIVTTVPGKGRNVWFCFGYMIASNRSEAIALHDADIITYNREMLARLVYPVADPSFNFKYCKGYYFRTDDEKLHGRAVRLLVTPLLRTLKKLLGHHTYLEYLDSFRYPLAGEFSMRADIIKTIRIPYDWGLEIGILNEVERNNSLNRICQVEIADRYDHKHQSLSAEDAEKGLSKMSRDVSRAIFGKLATDGITLTPEFFRTLKATYYRIALEFVELYKADAAMNGLSYDFHREEEVIDLFVKNVYQAGIDYLNNPDTVPLMPSWKRVQSAFPDILEEFHEIVEADNKII</sequence>
<dbReference type="Proteomes" id="UP000032544">
    <property type="component" value="Unassembled WGS sequence"/>
</dbReference>
<dbReference type="RefSeq" id="WP_045033691.1">
    <property type="nucleotide sequence ID" value="NZ_JRHC01000010.1"/>
</dbReference>
<name>A0A0D8J779_9BACT</name>
<dbReference type="GO" id="GO:0016740">
    <property type="term" value="F:transferase activity"/>
    <property type="evidence" value="ECO:0007669"/>
    <property type="project" value="UniProtKB-KW"/>
</dbReference>
<dbReference type="InterPro" id="IPR029044">
    <property type="entry name" value="Nucleotide-diphossugar_trans"/>
</dbReference>